<gene>
    <name evidence="3" type="ORF">ACFPFO_23165</name>
</gene>
<accession>A0ABD5QLB5</accession>
<evidence type="ECO:0000313" key="3">
    <source>
        <dbReference type="EMBL" id="MFC4990591.1"/>
    </source>
</evidence>
<dbReference type="Proteomes" id="UP001595925">
    <property type="component" value="Unassembled WGS sequence"/>
</dbReference>
<comment type="caution">
    <text evidence="3">The sequence shown here is derived from an EMBL/GenBank/DDBJ whole genome shotgun (WGS) entry which is preliminary data.</text>
</comment>
<sequence>MEQITVKVPGDTYESLEEYTESEHDGNRSEAIRELLARGLEYDDLENERDRLERQLAATNQRVDQHQELVEYVQEERDLQQHREERRDAPLWTRAKWYVFGRDHNNNEKSEA</sequence>
<dbReference type="InterPro" id="IPR010985">
    <property type="entry name" value="Ribbon_hlx_hlx"/>
</dbReference>
<dbReference type="RefSeq" id="WP_224830313.1">
    <property type="nucleotide sequence ID" value="NZ_JAIVEF010000049.1"/>
</dbReference>
<dbReference type="InterPro" id="IPR013321">
    <property type="entry name" value="Arc_rbn_hlx_hlx"/>
</dbReference>
<keyword evidence="1" id="KW-0175">Coiled coil</keyword>
<dbReference type="Gene3D" id="1.10.1220.10">
    <property type="entry name" value="Met repressor-like"/>
    <property type="match status" value="1"/>
</dbReference>
<evidence type="ECO:0000259" key="2">
    <source>
        <dbReference type="Pfam" id="PF01402"/>
    </source>
</evidence>
<organism evidence="3 4">
    <name type="scientific">Saliphagus infecundisoli</name>
    <dbReference type="NCBI Taxonomy" id="1849069"/>
    <lineage>
        <taxon>Archaea</taxon>
        <taxon>Methanobacteriati</taxon>
        <taxon>Methanobacteriota</taxon>
        <taxon>Stenosarchaea group</taxon>
        <taxon>Halobacteria</taxon>
        <taxon>Halobacteriales</taxon>
        <taxon>Natrialbaceae</taxon>
        <taxon>Saliphagus</taxon>
    </lineage>
</organism>
<keyword evidence="4" id="KW-1185">Reference proteome</keyword>
<reference evidence="3 4" key="1">
    <citation type="journal article" date="2019" name="Int. J. Syst. Evol. Microbiol.">
        <title>The Global Catalogue of Microorganisms (GCM) 10K type strain sequencing project: providing services to taxonomists for standard genome sequencing and annotation.</title>
        <authorList>
            <consortium name="The Broad Institute Genomics Platform"/>
            <consortium name="The Broad Institute Genome Sequencing Center for Infectious Disease"/>
            <person name="Wu L."/>
            <person name="Ma J."/>
        </authorList>
    </citation>
    <scope>NUCLEOTIDE SEQUENCE [LARGE SCALE GENOMIC DNA]</scope>
    <source>
        <strain evidence="3 4">CGMCC 1.15824</strain>
    </source>
</reference>
<protein>
    <submittedName>
        <fullName evidence="3">CopG family ribbon-helix-helix protein</fullName>
    </submittedName>
</protein>
<name>A0ABD5QLB5_9EURY</name>
<dbReference type="InterPro" id="IPR002145">
    <property type="entry name" value="CopG"/>
</dbReference>
<proteinExistence type="predicted"/>
<dbReference type="AlphaFoldDB" id="A0ABD5QLB5"/>
<dbReference type="EMBL" id="JBHSJG010000080">
    <property type="protein sequence ID" value="MFC4990591.1"/>
    <property type="molecule type" value="Genomic_DNA"/>
</dbReference>
<dbReference type="Pfam" id="PF01402">
    <property type="entry name" value="RHH_1"/>
    <property type="match status" value="1"/>
</dbReference>
<evidence type="ECO:0000256" key="1">
    <source>
        <dbReference type="SAM" id="Coils"/>
    </source>
</evidence>
<feature type="domain" description="Ribbon-helix-helix protein CopG" evidence="2">
    <location>
        <begin position="3"/>
        <end position="41"/>
    </location>
</feature>
<feature type="coiled-coil region" evidence="1">
    <location>
        <begin position="35"/>
        <end position="76"/>
    </location>
</feature>
<dbReference type="SUPFAM" id="SSF47598">
    <property type="entry name" value="Ribbon-helix-helix"/>
    <property type="match status" value="1"/>
</dbReference>
<evidence type="ECO:0000313" key="4">
    <source>
        <dbReference type="Proteomes" id="UP001595925"/>
    </source>
</evidence>